<dbReference type="NCBIfam" id="NF002140">
    <property type="entry name" value="PRK00977.1-4"/>
    <property type="match status" value="1"/>
</dbReference>
<evidence type="ECO:0000256" key="5">
    <source>
        <dbReference type="ARBA" id="ARBA00022839"/>
    </source>
</evidence>
<protein>
    <recommendedName>
        <fullName evidence="6">Exodeoxyribonuclease 7 small subunit</fullName>
        <ecNumber evidence="6">3.1.11.6</ecNumber>
    </recommendedName>
    <alternativeName>
        <fullName evidence="6">Exodeoxyribonuclease VII small subunit</fullName>
        <shortName evidence="6">Exonuclease VII small subunit</shortName>
    </alternativeName>
</protein>
<sequence>MPEKNQGFAFEKSLSELESLVQQMESGDLTLEQSLKAFEKGVRLTRECQQALTEAEQTVQQLLDNNGQLETRPFEPLEGGVGQGEEK</sequence>
<dbReference type="InterPro" id="IPR037004">
    <property type="entry name" value="Exonuc_VII_ssu_sf"/>
</dbReference>
<comment type="subcellular location">
    <subcellularLocation>
        <location evidence="6">Cytoplasm</location>
    </subcellularLocation>
</comment>
<keyword evidence="4 6" id="KW-0378">Hydrolase</keyword>
<keyword evidence="9" id="KW-1185">Reference proteome</keyword>
<comment type="catalytic activity">
    <reaction evidence="6">
        <text>Exonucleolytic cleavage in either 5'- to 3'- or 3'- to 5'-direction to yield nucleoside 5'-phosphates.</text>
        <dbReference type="EC" id="3.1.11.6"/>
    </reaction>
</comment>
<evidence type="ECO:0000313" key="9">
    <source>
        <dbReference type="Proteomes" id="UP001209854"/>
    </source>
</evidence>
<evidence type="ECO:0000256" key="4">
    <source>
        <dbReference type="ARBA" id="ARBA00022801"/>
    </source>
</evidence>
<dbReference type="PANTHER" id="PTHR34137">
    <property type="entry name" value="EXODEOXYRIBONUCLEASE 7 SMALL SUBUNIT"/>
    <property type="match status" value="1"/>
</dbReference>
<dbReference type="GO" id="GO:0008855">
    <property type="term" value="F:exodeoxyribonuclease VII activity"/>
    <property type="evidence" value="ECO:0007669"/>
    <property type="project" value="UniProtKB-EC"/>
</dbReference>
<comment type="similarity">
    <text evidence="1 6">Belongs to the XseB family.</text>
</comment>
<dbReference type="InterPro" id="IPR003761">
    <property type="entry name" value="Exonuc_VII_S"/>
</dbReference>
<keyword evidence="2 6" id="KW-0963">Cytoplasm</keyword>
<comment type="caution">
    <text evidence="8">The sequence shown here is derived from an EMBL/GenBank/DDBJ whole genome shotgun (WGS) entry which is preliminary data.</text>
</comment>
<dbReference type="Pfam" id="PF02609">
    <property type="entry name" value="Exonuc_VII_S"/>
    <property type="match status" value="1"/>
</dbReference>
<dbReference type="NCBIfam" id="TIGR01280">
    <property type="entry name" value="xseB"/>
    <property type="match status" value="1"/>
</dbReference>
<proteinExistence type="inferred from homology"/>
<dbReference type="Proteomes" id="UP001209854">
    <property type="component" value="Unassembled WGS sequence"/>
</dbReference>
<feature type="region of interest" description="Disordered" evidence="7">
    <location>
        <begin position="64"/>
        <end position="87"/>
    </location>
</feature>
<dbReference type="SUPFAM" id="SSF116842">
    <property type="entry name" value="XseB-like"/>
    <property type="match status" value="1"/>
</dbReference>
<evidence type="ECO:0000256" key="3">
    <source>
        <dbReference type="ARBA" id="ARBA00022722"/>
    </source>
</evidence>
<comment type="function">
    <text evidence="6">Bidirectionally degrades single-stranded DNA into large acid-insoluble oligonucleotides, which are then degraded further into small acid-soluble oligonucleotides.</text>
</comment>
<keyword evidence="3 6" id="KW-0540">Nuclease</keyword>
<gene>
    <name evidence="6" type="primary">xseB</name>
    <name evidence="8" type="ORF">NX722_25830</name>
</gene>
<dbReference type="PANTHER" id="PTHR34137:SF1">
    <property type="entry name" value="EXODEOXYRIBONUCLEASE 7 SMALL SUBUNIT"/>
    <property type="match status" value="1"/>
</dbReference>
<comment type="subunit">
    <text evidence="6">Heterooligomer composed of large and small subunits.</text>
</comment>
<dbReference type="EMBL" id="JAPFCC010000001">
    <property type="protein sequence ID" value="MCW7555986.1"/>
    <property type="molecule type" value="Genomic_DNA"/>
</dbReference>
<evidence type="ECO:0000256" key="1">
    <source>
        <dbReference type="ARBA" id="ARBA00009998"/>
    </source>
</evidence>
<dbReference type="Gene3D" id="1.10.287.1040">
    <property type="entry name" value="Exonuclease VII, small subunit"/>
    <property type="match status" value="1"/>
</dbReference>
<evidence type="ECO:0000256" key="2">
    <source>
        <dbReference type="ARBA" id="ARBA00022490"/>
    </source>
</evidence>
<evidence type="ECO:0000313" key="8">
    <source>
        <dbReference type="EMBL" id="MCW7555986.1"/>
    </source>
</evidence>
<keyword evidence="5 6" id="KW-0269">Exonuclease</keyword>
<evidence type="ECO:0000256" key="7">
    <source>
        <dbReference type="SAM" id="MobiDB-lite"/>
    </source>
</evidence>
<dbReference type="EC" id="3.1.11.6" evidence="6"/>
<organism evidence="8 9">
    <name type="scientific">Endozoicomonas gorgoniicola</name>
    <dbReference type="NCBI Taxonomy" id="1234144"/>
    <lineage>
        <taxon>Bacteria</taxon>
        <taxon>Pseudomonadati</taxon>
        <taxon>Pseudomonadota</taxon>
        <taxon>Gammaproteobacteria</taxon>
        <taxon>Oceanospirillales</taxon>
        <taxon>Endozoicomonadaceae</taxon>
        <taxon>Endozoicomonas</taxon>
    </lineage>
</organism>
<reference evidence="8 9" key="1">
    <citation type="submission" date="2022-10" db="EMBL/GenBank/DDBJ databases">
        <title>High-quality genome sequences of two octocoral-associated bacteria, Endozoicomonas euniceicola EF212 and Endozoicomonas gorgoniicola PS125.</title>
        <authorList>
            <person name="Chiou Y.-J."/>
            <person name="Chen Y.-H."/>
        </authorList>
    </citation>
    <scope>NUCLEOTIDE SEQUENCE [LARGE SCALE GENOMIC DNA]</scope>
    <source>
        <strain evidence="8 9">PS125</strain>
    </source>
</reference>
<evidence type="ECO:0000256" key="6">
    <source>
        <dbReference type="HAMAP-Rule" id="MF_00337"/>
    </source>
</evidence>
<accession>A0ABT3N2Y5</accession>
<name>A0ABT3N2Y5_9GAMM</name>
<dbReference type="HAMAP" id="MF_00337">
    <property type="entry name" value="Exonuc_7_S"/>
    <property type="match status" value="1"/>
</dbReference>
<dbReference type="RefSeq" id="WP_262565718.1">
    <property type="nucleotide sequence ID" value="NZ_JAPFCC010000001.1"/>
</dbReference>